<dbReference type="AlphaFoldDB" id="A0A9J5W8M4"/>
<sequence length="124" mass="12986">MLDQTSISDSHGAANMAGPLDNAGHVQLPTGDFAKVSDIGDCHIGGGTISEEQMSTTTNIFAYDDLALAHSTVPDIHMSIPPVINNTSPSAPVQNSLVVTSTKPPSVSLRKSVKSIKPYGIRIM</sequence>
<protein>
    <submittedName>
        <fullName evidence="1">Uncharacterized protein</fullName>
    </submittedName>
</protein>
<dbReference type="Proteomes" id="UP000824120">
    <property type="component" value="Chromosome 12"/>
</dbReference>
<proteinExistence type="predicted"/>
<dbReference type="EMBL" id="JACXVP010000012">
    <property type="protein sequence ID" value="KAG5571890.1"/>
    <property type="molecule type" value="Genomic_DNA"/>
</dbReference>
<evidence type="ECO:0000313" key="1">
    <source>
        <dbReference type="EMBL" id="KAG5571890.1"/>
    </source>
</evidence>
<keyword evidence="2" id="KW-1185">Reference proteome</keyword>
<organism evidence="1 2">
    <name type="scientific">Solanum commersonii</name>
    <name type="common">Commerson's wild potato</name>
    <name type="synonym">Commerson's nightshade</name>
    <dbReference type="NCBI Taxonomy" id="4109"/>
    <lineage>
        <taxon>Eukaryota</taxon>
        <taxon>Viridiplantae</taxon>
        <taxon>Streptophyta</taxon>
        <taxon>Embryophyta</taxon>
        <taxon>Tracheophyta</taxon>
        <taxon>Spermatophyta</taxon>
        <taxon>Magnoliopsida</taxon>
        <taxon>eudicotyledons</taxon>
        <taxon>Gunneridae</taxon>
        <taxon>Pentapetalae</taxon>
        <taxon>asterids</taxon>
        <taxon>lamiids</taxon>
        <taxon>Solanales</taxon>
        <taxon>Solanaceae</taxon>
        <taxon>Solanoideae</taxon>
        <taxon>Solaneae</taxon>
        <taxon>Solanum</taxon>
    </lineage>
</organism>
<reference evidence="1 2" key="1">
    <citation type="submission" date="2020-09" db="EMBL/GenBank/DDBJ databases">
        <title>De no assembly of potato wild relative species, Solanum commersonii.</title>
        <authorList>
            <person name="Cho K."/>
        </authorList>
    </citation>
    <scope>NUCLEOTIDE SEQUENCE [LARGE SCALE GENOMIC DNA]</scope>
    <source>
        <strain evidence="1">LZ3.2</strain>
        <tissue evidence="1">Leaf</tissue>
    </source>
</reference>
<accession>A0A9J5W8M4</accession>
<evidence type="ECO:0000313" key="2">
    <source>
        <dbReference type="Proteomes" id="UP000824120"/>
    </source>
</evidence>
<name>A0A9J5W8M4_SOLCO</name>
<comment type="caution">
    <text evidence="1">The sequence shown here is derived from an EMBL/GenBank/DDBJ whole genome shotgun (WGS) entry which is preliminary data.</text>
</comment>
<gene>
    <name evidence="1" type="ORF">H5410_061656</name>
</gene>